<keyword evidence="4" id="KW-1185">Reference proteome</keyword>
<dbReference type="Gene3D" id="1.20.1050.10">
    <property type="match status" value="1"/>
</dbReference>
<dbReference type="GeneID" id="31365222"/>
<dbReference type="GO" id="GO:0004364">
    <property type="term" value="F:glutathione transferase activity"/>
    <property type="evidence" value="ECO:0007669"/>
    <property type="project" value="TreeGrafter"/>
</dbReference>
<dbReference type="Proteomes" id="UP000001396">
    <property type="component" value="Unassembled WGS sequence"/>
</dbReference>
<evidence type="ECO:0000259" key="1">
    <source>
        <dbReference type="PROSITE" id="PS50404"/>
    </source>
</evidence>
<dbReference type="PROSITE" id="PS50405">
    <property type="entry name" value="GST_CTER"/>
    <property type="match status" value="1"/>
</dbReference>
<dbReference type="InterPro" id="IPR040079">
    <property type="entry name" value="Glutathione_S-Trfase"/>
</dbReference>
<dbReference type="Gene3D" id="3.40.30.10">
    <property type="entry name" value="Glutaredoxin"/>
    <property type="match status" value="1"/>
</dbReference>
<dbReference type="InterPro" id="IPR036282">
    <property type="entry name" value="Glutathione-S-Trfase_C_sf"/>
</dbReference>
<dbReference type="InterPro" id="IPR004045">
    <property type="entry name" value="Glutathione_S-Trfase_N"/>
</dbReference>
<dbReference type="PANTHER" id="PTHR11571:SF150">
    <property type="entry name" value="GLUTATHIONE S-TRANSFERASE"/>
    <property type="match status" value="1"/>
</dbReference>
<feature type="domain" description="GST C-terminal" evidence="2">
    <location>
        <begin position="82"/>
        <end position="201"/>
    </location>
</feature>
<dbReference type="SUPFAM" id="SSF47616">
    <property type="entry name" value="GST C-terminal domain-like"/>
    <property type="match status" value="1"/>
</dbReference>
<dbReference type="RefSeq" id="XP_020429127.1">
    <property type="nucleotide sequence ID" value="XM_020580540.1"/>
</dbReference>
<dbReference type="STRING" id="670386.D3BNP5"/>
<dbReference type="InterPro" id="IPR004046">
    <property type="entry name" value="GST_C"/>
</dbReference>
<evidence type="ECO:0000313" key="4">
    <source>
        <dbReference type="Proteomes" id="UP000001396"/>
    </source>
</evidence>
<reference evidence="3 4" key="1">
    <citation type="journal article" date="2011" name="Genome Res.">
        <title>Phylogeny-wide analysis of social amoeba genomes highlights ancient origins for complex intercellular communication.</title>
        <authorList>
            <person name="Heidel A.J."/>
            <person name="Lawal H.M."/>
            <person name="Felder M."/>
            <person name="Schilde C."/>
            <person name="Helps N.R."/>
            <person name="Tunggal B."/>
            <person name="Rivero F."/>
            <person name="John U."/>
            <person name="Schleicher M."/>
            <person name="Eichinger L."/>
            <person name="Platzer M."/>
            <person name="Noegel A.A."/>
            <person name="Schaap P."/>
            <person name="Gloeckner G."/>
        </authorList>
    </citation>
    <scope>NUCLEOTIDE SEQUENCE [LARGE SCALE GENOMIC DNA]</scope>
    <source>
        <strain evidence="4">ATCC 26659 / Pp 5 / PN500</strain>
    </source>
</reference>
<evidence type="ECO:0008006" key="5">
    <source>
        <dbReference type="Google" id="ProtNLM"/>
    </source>
</evidence>
<comment type="caution">
    <text evidence="3">The sequence shown here is derived from an EMBL/GenBank/DDBJ whole genome shotgun (WGS) entry which is preliminary data.</text>
</comment>
<name>D3BNP5_HETP5</name>
<dbReference type="Pfam" id="PF14497">
    <property type="entry name" value="GST_C_3"/>
    <property type="match status" value="1"/>
</dbReference>
<dbReference type="FunCoup" id="D3BNP5">
    <property type="interactions" value="27"/>
</dbReference>
<dbReference type="CDD" id="cd03039">
    <property type="entry name" value="GST_N_Sigma_like"/>
    <property type="match status" value="1"/>
</dbReference>
<dbReference type="Pfam" id="PF02798">
    <property type="entry name" value="GST_N"/>
    <property type="match status" value="1"/>
</dbReference>
<dbReference type="PANTHER" id="PTHR11571">
    <property type="entry name" value="GLUTATHIONE S-TRANSFERASE"/>
    <property type="match status" value="1"/>
</dbReference>
<protein>
    <recommendedName>
        <fullName evidence="5">Glutathione S-transferase</fullName>
    </recommendedName>
</protein>
<organism evidence="3 4">
    <name type="scientific">Heterostelium pallidum (strain ATCC 26659 / Pp 5 / PN500)</name>
    <name type="common">Cellular slime mold</name>
    <name type="synonym">Polysphondylium pallidum</name>
    <dbReference type="NCBI Taxonomy" id="670386"/>
    <lineage>
        <taxon>Eukaryota</taxon>
        <taxon>Amoebozoa</taxon>
        <taxon>Evosea</taxon>
        <taxon>Eumycetozoa</taxon>
        <taxon>Dictyostelia</taxon>
        <taxon>Acytosteliales</taxon>
        <taxon>Acytosteliaceae</taxon>
        <taxon>Heterostelium</taxon>
    </lineage>
</organism>
<dbReference type="InParanoid" id="D3BNP5"/>
<dbReference type="InterPro" id="IPR010987">
    <property type="entry name" value="Glutathione-S-Trfase_C-like"/>
</dbReference>
<dbReference type="PROSITE" id="PS50404">
    <property type="entry name" value="GST_NTER"/>
    <property type="match status" value="1"/>
</dbReference>
<evidence type="ECO:0000259" key="2">
    <source>
        <dbReference type="PROSITE" id="PS50405"/>
    </source>
</evidence>
<dbReference type="SFLD" id="SFLDS00019">
    <property type="entry name" value="Glutathione_Transferase_(cytos"/>
    <property type="match status" value="1"/>
</dbReference>
<dbReference type="GO" id="GO:0006749">
    <property type="term" value="P:glutathione metabolic process"/>
    <property type="evidence" value="ECO:0007669"/>
    <property type="project" value="TreeGrafter"/>
</dbReference>
<proteinExistence type="predicted"/>
<accession>D3BNP5</accession>
<dbReference type="InterPro" id="IPR050213">
    <property type="entry name" value="GST_superfamily"/>
</dbReference>
<gene>
    <name evidence="3" type="ORF">PPL_09748</name>
</gene>
<dbReference type="InterPro" id="IPR036249">
    <property type="entry name" value="Thioredoxin-like_sf"/>
</dbReference>
<sequence length="201" mass="23121">MSLPTLYYLNGRGRAEVSRIILNYAGAKFNDHRIQTYPIPEDIRNLTTFGQFPNYIDADIQLSQSIAIETYLANKYNLNGSNQIDQVKILSYALSCGDLFQAYFTSKYAGEAGMTKFRSELAPRTIKCWEKIISENGGKHTYGNTLTWADISIFNALDYIYYMKEQSILEPFPACRQFHQQILELPQLSAYFKSRPTDDKF</sequence>
<dbReference type="SUPFAM" id="SSF52833">
    <property type="entry name" value="Thioredoxin-like"/>
    <property type="match status" value="1"/>
</dbReference>
<evidence type="ECO:0000313" key="3">
    <source>
        <dbReference type="EMBL" id="EFA76996.1"/>
    </source>
</evidence>
<dbReference type="AlphaFoldDB" id="D3BNP5"/>
<feature type="domain" description="GST N-terminal" evidence="1">
    <location>
        <begin position="2"/>
        <end position="80"/>
    </location>
</feature>
<dbReference type="EMBL" id="ADBJ01000044">
    <property type="protein sequence ID" value="EFA76996.1"/>
    <property type="molecule type" value="Genomic_DNA"/>
</dbReference>
<dbReference type="CDD" id="cd03192">
    <property type="entry name" value="GST_C_Sigma_like"/>
    <property type="match status" value="1"/>
</dbReference>